<gene>
    <name evidence="2" type="ORF">F0L74_07330</name>
</gene>
<organism evidence="2 3">
    <name type="scientific">Chitinophaga agrisoli</name>
    <dbReference type="NCBI Taxonomy" id="2607653"/>
    <lineage>
        <taxon>Bacteria</taxon>
        <taxon>Pseudomonadati</taxon>
        <taxon>Bacteroidota</taxon>
        <taxon>Chitinophagia</taxon>
        <taxon>Chitinophagales</taxon>
        <taxon>Chitinophagaceae</taxon>
        <taxon>Chitinophaga</taxon>
    </lineage>
</organism>
<sequence>MKKLLLAPLLLLSLASFCQKRGYAYPGMQPKAKILSCIINNRHQASWMEAAYRNYGHFVTRATTPMFMQKKGVATIMYPGISSNRTVYVSEGQDVAATSFQPKLSMRVSWRLN</sequence>
<proteinExistence type="predicted"/>
<dbReference type="EMBL" id="VUOC01000001">
    <property type="protein sequence ID" value="KAA2245756.1"/>
    <property type="molecule type" value="Genomic_DNA"/>
</dbReference>
<dbReference type="Proteomes" id="UP000324611">
    <property type="component" value="Unassembled WGS sequence"/>
</dbReference>
<dbReference type="RefSeq" id="WP_149837146.1">
    <property type="nucleotide sequence ID" value="NZ_VUOC01000001.1"/>
</dbReference>
<comment type="caution">
    <text evidence="2">The sequence shown here is derived from an EMBL/GenBank/DDBJ whole genome shotgun (WGS) entry which is preliminary data.</text>
</comment>
<evidence type="ECO:0000313" key="3">
    <source>
        <dbReference type="Proteomes" id="UP000324611"/>
    </source>
</evidence>
<name>A0A5B2W5B0_9BACT</name>
<reference evidence="2 3" key="2">
    <citation type="submission" date="2019-09" db="EMBL/GenBank/DDBJ databases">
        <authorList>
            <person name="Jin C."/>
        </authorList>
    </citation>
    <scope>NUCLEOTIDE SEQUENCE [LARGE SCALE GENOMIC DNA]</scope>
    <source>
        <strain evidence="2 3">BN140078</strain>
    </source>
</reference>
<dbReference type="AlphaFoldDB" id="A0A5B2W5B0"/>
<feature type="signal peptide" evidence="1">
    <location>
        <begin position="1"/>
        <end position="24"/>
    </location>
</feature>
<protein>
    <submittedName>
        <fullName evidence="2">Uncharacterized protein</fullName>
    </submittedName>
</protein>
<evidence type="ECO:0000313" key="2">
    <source>
        <dbReference type="EMBL" id="KAA2245756.1"/>
    </source>
</evidence>
<feature type="chain" id="PRO_5022717712" evidence="1">
    <location>
        <begin position="25"/>
        <end position="113"/>
    </location>
</feature>
<keyword evidence="1" id="KW-0732">Signal</keyword>
<accession>A0A5B2W5B0</accession>
<reference evidence="2 3" key="1">
    <citation type="submission" date="2019-09" db="EMBL/GenBank/DDBJ databases">
        <title>Chitinophaga ginsengihumi sp. nov., isolated from soil of ginseng rhizosphere.</title>
        <authorList>
            <person name="Lee J."/>
        </authorList>
    </citation>
    <scope>NUCLEOTIDE SEQUENCE [LARGE SCALE GENOMIC DNA]</scope>
    <source>
        <strain evidence="2 3">BN140078</strain>
    </source>
</reference>
<keyword evidence="3" id="KW-1185">Reference proteome</keyword>
<evidence type="ECO:0000256" key="1">
    <source>
        <dbReference type="SAM" id="SignalP"/>
    </source>
</evidence>